<comment type="caution">
    <text evidence="3">The sequence shown here is derived from an EMBL/GenBank/DDBJ whole genome shotgun (WGS) entry which is preliminary data.</text>
</comment>
<keyword evidence="2" id="KW-0732">Signal</keyword>
<evidence type="ECO:0000313" key="3">
    <source>
        <dbReference type="EMBL" id="KAF4677096.1"/>
    </source>
</evidence>
<protein>
    <submittedName>
        <fullName evidence="3">Uncharacterized protein</fullName>
    </submittedName>
</protein>
<proteinExistence type="predicted"/>
<organism evidence="3 4">
    <name type="scientific">Perkinsus chesapeaki</name>
    <name type="common">Clam parasite</name>
    <name type="synonym">Perkinsus andrewsi</name>
    <dbReference type="NCBI Taxonomy" id="330153"/>
    <lineage>
        <taxon>Eukaryota</taxon>
        <taxon>Sar</taxon>
        <taxon>Alveolata</taxon>
        <taxon>Perkinsozoa</taxon>
        <taxon>Perkinsea</taxon>
        <taxon>Perkinsida</taxon>
        <taxon>Perkinsidae</taxon>
        <taxon>Perkinsus</taxon>
    </lineage>
</organism>
<feature type="region of interest" description="Disordered" evidence="1">
    <location>
        <begin position="33"/>
        <end position="77"/>
    </location>
</feature>
<evidence type="ECO:0000256" key="1">
    <source>
        <dbReference type="SAM" id="MobiDB-lite"/>
    </source>
</evidence>
<feature type="compositionally biased region" description="Low complexity" evidence="1">
    <location>
        <begin position="40"/>
        <end position="53"/>
    </location>
</feature>
<dbReference type="EMBL" id="JAAPAO010000021">
    <property type="protein sequence ID" value="KAF4677096.1"/>
    <property type="molecule type" value="Genomic_DNA"/>
</dbReference>
<sequence>MPSYNCWRDLVILWTLSLTALFAVGCSSRATPSIRPPPGFSSTTTPGGPTIEPTQPPTPTGPTTTPPPNVCPDGRPTDVTSDVVLFSDWPSMSAAGPRAFLTDHLPTFASGVNCLNVRVGDLVLSVTGNTLKNWIDGDVTRVSQSTSVGGGQDFQSLLRRLEDVGGSLWLNAVPNDNSWSTVCNGRPSIMECLFTFASTWNSHVGARMIVGIVIDGINISSSVLPDLVNQGAAAKGSLRLGLTVGLGVLNGAKNRYTTSIDVYFSFLLDFWVPSPEAYRGAGSEFATRKDQAQDMANFLLSSISGESPIPKTDTQRYADDTVLLWSPRHFGSPGCMYPLNNRACTDTLGANELGSWSPMAAIELMKDLKSKAGSDGTRLGFYTLSLMPFTWLTVDYRKCFGGNC</sequence>
<feature type="chain" id="PRO_5029852506" evidence="2">
    <location>
        <begin position="26"/>
        <end position="404"/>
    </location>
</feature>
<name>A0A7J6N050_PERCH</name>
<reference evidence="3 4" key="1">
    <citation type="submission" date="2020-04" db="EMBL/GenBank/DDBJ databases">
        <title>Perkinsus chesapeaki whole genome sequence.</title>
        <authorList>
            <person name="Bogema D.R."/>
        </authorList>
    </citation>
    <scope>NUCLEOTIDE SEQUENCE [LARGE SCALE GENOMIC DNA]</scope>
    <source>
        <strain evidence="3">ATCC PRA-425</strain>
    </source>
</reference>
<evidence type="ECO:0000256" key="2">
    <source>
        <dbReference type="SAM" id="SignalP"/>
    </source>
</evidence>
<keyword evidence="4" id="KW-1185">Reference proteome</keyword>
<accession>A0A7J6N050</accession>
<gene>
    <name evidence="3" type="ORF">FOL47_003547</name>
</gene>
<feature type="signal peptide" evidence="2">
    <location>
        <begin position="1"/>
        <end position="25"/>
    </location>
</feature>
<feature type="compositionally biased region" description="Pro residues" evidence="1">
    <location>
        <begin position="54"/>
        <end position="70"/>
    </location>
</feature>
<dbReference type="OrthoDB" id="441944at2759"/>
<evidence type="ECO:0000313" key="4">
    <source>
        <dbReference type="Proteomes" id="UP000591131"/>
    </source>
</evidence>
<dbReference type="Proteomes" id="UP000591131">
    <property type="component" value="Unassembled WGS sequence"/>
</dbReference>
<dbReference type="AlphaFoldDB" id="A0A7J6N050"/>